<keyword evidence="1" id="KW-1133">Transmembrane helix</keyword>
<evidence type="ECO:0000313" key="3">
    <source>
        <dbReference type="Proteomes" id="UP000789396"/>
    </source>
</evidence>
<gene>
    <name evidence="2" type="ORF">RFULGI_LOCUS8275</name>
</gene>
<name>A0A9N9DMX2_9GLOM</name>
<organism evidence="2 3">
    <name type="scientific">Racocetra fulgida</name>
    <dbReference type="NCBI Taxonomy" id="60492"/>
    <lineage>
        <taxon>Eukaryota</taxon>
        <taxon>Fungi</taxon>
        <taxon>Fungi incertae sedis</taxon>
        <taxon>Mucoromycota</taxon>
        <taxon>Glomeromycotina</taxon>
        <taxon>Glomeromycetes</taxon>
        <taxon>Diversisporales</taxon>
        <taxon>Gigasporaceae</taxon>
        <taxon>Racocetra</taxon>
    </lineage>
</organism>
<accession>A0A9N9DMX2</accession>
<dbReference type="EMBL" id="CAJVPZ010013174">
    <property type="protein sequence ID" value="CAG8646602.1"/>
    <property type="molecule type" value="Genomic_DNA"/>
</dbReference>
<evidence type="ECO:0000256" key="1">
    <source>
        <dbReference type="SAM" id="Phobius"/>
    </source>
</evidence>
<keyword evidence="3" id="KW-1185">Reference proteome</keyword>
<dbReference type="AlphaFoldDB" id="A0A9N9DMX2"/>
<keyword evidence="1" id="KW-0812">Transmembrane</keyword>
<dbReference type="Proteomes" id="UP000789396">
    <property type="component" value="Unassembled WGS sequence"/>
</dbReference>
<proteinExistence type="predicted"/>
<sequence>SSSSGATSREDKSEMEDKLLVEAQVAVLAGLVAVAAVQVKMYRKY</sequence>
<keyword evidence="1" id="KW-0472">Membrane</keyword>
<protein>
    <submittedName>
        <fullName evidence="2">15473_t:CDS:1</fullName>
    </submittedName>
</protein>
<reference evidence="2" key="1">
    <citation type="submission" date="2021-06" db="EMBL/GenBank/DDBJ databases">
        <authorList>
            <person name="Kallberg Y."/>
            <person name="Tangrot J."/>
            <person name="Rosling A."/>
        </authorList>
    </citation>
    <scope>NUCLEOTIDE SEQUENCE</scope>
    <source>
        <strain evidence="2">IN212</strain>
    </source>
</reference>
<comment type="caution">
    <text evidence="2">The sequence shown here is derived from an EMBL/GenBank/DDBJ whole genome shotgun (WGS) entry which is preliminary data.</text>
</comment>
<evidence type="ECO:0000313" key="2">
    <source>
        <dbReference type="EMBL" id="CAG8646602.1"/>
    </source>
</evidence>
<feature type="non-terminal residue" evidence="2">
    <location>
        <position position="1"/>
    </location>
</feature>
<feature type="transmembrane region" description="Helical" evidence="1">
    <location>
        <begin position="20"/>
        <end position="39"/>
    </location>
</feature>